<evidence type="ECO:0000313" key="13">
    <source>
        <dbReference type="EMBL" id="AKI96860.1"/>
    </source>
</evidence>
<dbReference type="InterPro" id="IPR041827">
    <property type="entry name" value="CpdB_N"/>
</dbReference>
<dbReference type="GO" id="GO:0008663">
    <property type="term" value="F:2',3'-cyclic-nucleotide 2'-phosphodiesterase activity"/>
    <property type="evidence" value="ECO:0007669"/>
    <property type="project" value="UniProtKB-EC"/>
</dbReference>
<dbReference type="AlphaFoldDB" id="A0A0G2Z5G5"/>
<gene>
    <name evidence="13" type="ORF">IX53_02400</name>
</gene>
<dbReference type="Pfam" id="PF00149">
    <property type="entry name" value="Metallophos"/>
    <property type="match status" value="1"/>
</dbReference>
<reference evidence="13 14" key="1">
    <citation type="submission" date="2015-04" db="EMBL/GenBank/DDBJ databases">
        <title>Complete Genome Sequence of Kosmotoga pacifica SLHLJ1.</title>
        <authorList>
            <person name="Jiang L.J."/>
            <person name="Shao Z.Z."/>
            <person name="Jebbar M."/>
        </authorList>
    </citation>
    <scope>NUCLEOTIDE SEQUENCE [LARGE SCALE GENOMIC DNA]</scope>
    <source>
        <strain evidence="13 14">SLHLJ1</strain>
    </source>
</reference>
<evidence type="ECO:0000259" key="12">
    <source>
        <dbReference type="PROSITE" id="PS51782"/>
    </source>
</evidence>
<dbReference type="GO" id="GO:0030288">
    <property type="term" value="C:outer membrane-bounded periplasmic space"/>
    <property type="evidence" value="ECO:0007669"/>
    <property type="project" value="TreeGrafter"/>
</dbReference>
<evidence type="ECO:0000256" key="4">
    <source>
        <dbReference type="ARBA" id="ARBA00004196"/>
    </source>
</evidence>
<evidence type="ECO:0000256" key="1">
    <source>
        <dbReference type="ARBA" id="ARBA00000527"/>
    </source>
</evidence>
<dbReference type="Gene3D" id="3.10.350.10">
    <property type="entry name" value="LysM domain"/>
    <property type="match status" value="1"/>
</dbReference>
<dbReference type="OrthoDB" id="9800780at2"/>
<keyword evidence="10" id="KW-0511">Multifunctional enzyme</keyword>
<dbReference type="PATRIC" id="fig|1330330.3.peg.489"/>
<dbReference type="Pfam" id="PF02872">
    <property type="entry name" value="5_nucleotid_C"/>
    <property type="match status" value="1"/>
</dbReference>
<evidence type="ECO:0000256" key="5">
    <source>
        <dbReference type="ARBA" id="ARBA00006654"/>
    </source>
</evidence>
<dbReference type="CDD" id="cd07410">
    <property type="entry name" value="MPP_CpdB_N"/>
    <property type="match status" value="1"/>
</dbReference>
<keyword evidence="9 11" id="KW-0378">Hydrolase</keyword>
<dbReference type="EMBL" id="CP011232">
    <property type="protein sequence ID" value="AKI96860.1"/>
    <property type="molecule type" value="Genomic_DNA"/>
</dbReference>
<evidence type="ECO:0000256" key="9">
    <source>
        <dbReference type="ARBA" id="ARBA00022801"/>
    </source>
</evidence>
<dbReference type="Gene3D" id="3.60.21.10">
    <property type="match status" value="1"/>
</dbReference>
<dbReference type="InterPro" id="IPR036907">
    <property type="entry name" value="5'-Nucleotdase_C_sf"/>
</dbReference>
<evidence type="ECO:0000256" key="8">
    <source>
        <dbReference type="ARBA" id="ARBA00022741"/>
    </source>
</evidence>
<dbReference type="KEGG" id="kpf:IX53_02400"/>
<organism evidence="13 14">
    <name type="scientific">Kosmotoga pacifica</name>
    <dbReference type="NCBI Taxonomy" id="1330330"/>
    <lineage>
        <taxon>Bacteria</taxon>
        <taxon>Thermotogati</taxon>
        <taxon>Thermotogota</taxon>
        <taxon>Thermotogae</taxon>
        <taxon>Kosmotogales</taxon>
        <taxon>Kosmotogaceae</taxon>
        <taxon>Kosmotoga</taxon>
    </lineage>
</organism>
<evidence type="ECO:0000256" key="11">
    <source>
        <dbReference type="RuleBase" id="RU362119"/>
    </source>
</evidence>
<comment type="similarity">
    <text evidence="5 11">Belongs to the 5'-nucleotidase family.</text>
</comment>
<dbReference type="GO" id="GO:0046872">
    <property type="term" value="F:metal ion binding"/>
    <property type="evidence" value="ECO:0007669"/>
    <property type="project" value="UniProtKB-KW"/>
</dbReference>
<name>A0A0G2Z5G5_9BACT</name>
<keyword evidence="6" id="KW-0479">Metal-binding</keyword>
<dbReference type="GO" id="GO:0008254">
    <property type="term" value="F:3'-nucleotidase activity"/>
    <property type="evidence" value="ECO:0007669"/>
    <property type="project" value="UniProtKB-EC"/>
</dbReference>
<dbReference type="InterPro" id="IPR006179">
    <property type="entry name" value="5_nucleotidase/apyrase"/>
</dbReference>
<dbReference type="PROSITE" id="PS00785">
    <property type="entry name" value="5_NUCLEOTIDASE_1"/>
    <property type="match status" value="1"/>
</dbReference>
<dbReference type="PROSITE" id="PS51782">
    <property type="entry name" value="LYSM"/>
    <property type="match status" value="1"/>
</dbReference>
<dbReference type="GO" id="GO:0009166">
    <property type="term" value="P:nucleotide catabolic process"/>
    <property type="evidence" value="ECO:0007669"/>
    <property type="project" value="InterPro"/>
</dbReference>
<dbReference type="SMART" id="SM00257">
    <property type="entry name" value="LysM"/>
    <property type="match status" value="1"/>
</dbReference>
<dbReference type="Pfam" id="PF01476">
    <property type="entry name" value="LysM"/>
    <property type="match status" value="1"/>
</dbReference>
<evidence type="ECO:0000256" key="10">
    <source>
        <dbReference type="ARBA" id="ARBA00023268"/>
    </source>
</evidence>
<dbReference type="Proteomes" id="UP000035159">
    <property type="component" value="Chromosome"/>
</dbReference>
<evidence type="ECO:0000256" key="7">
    <source>
        <dbReference type="ARBA" id="ARBA00022729"/>
    </source>
</evidence>
<dbReference type="PROSITE" id="PS00786">
    <property type="entry name" value="5_NUCLEOTIDASE_2"/>
    <property type="match status" value="1"/>
</dbReference>
<dbReference type="PRINTS" id="PR01607">
    <property type="entry name" value="APYRASEFAMLY"/>
</dbReference>
<comment type="catalytic activity">
    <reaction evidence="1">
        <text>a ribonucleoside 3'-phosphate + H2O = a ribonucleoside + phosphate</text>
        <dbReference type="Rhea" id="RHEA:10144"/>
        <dbReference type="ChEBI" id="CHEBI:13197"/>
        <dbReference type="ChEBI" id="CHEBI:15377"/>
        <dbReference type="ChEBI" id="CHEBI:18254"/>
        <dbReference type="ChEBI" id="CHEBI:43474"/>
        <dbReference type="EC" id="3.1.3.6"/>
    </reaction>
</comment>
<accession>A0A0G2Z5G5</accession>
<evidence type="ECO:0000256" key="3">
    <source>
        <dbReference type="ARBA" id="ARBA00001968"/>
    </source>
</evidence>
<dbReference type="PANTHER" id="PTHR11575">
    <property type="entry name" value="5'-NUCLEOTIDASE-RELATED"/>
    <property type="match status" value="1"/>
</dbReference>
<keyword evidence="8 11" id="KW-0547">Nucleotide-binding</keyword>
<evidence type="ECO:0000313" key="14">
    <source>
        <dbReference type="Proteomes" id="UP000035159"/>
    </source>
</evidence>
<feature type="domain" description="LysM" evidence="12">
    <location>
        <begin position="543"/>
        <end position="588"/>
    </location>
</feature>
<dbReference type="RefSeq" id="WP_047753995.1">
    <property type="nucleotide sequence ID" value="NZ_CAJUHA010000004.1"/>
</dbReference>
<dbReference type="InterPro" id="IPR004843">
    <property type="entry name" value="Calcineurin-like_PHP"/>
</dbReference>
<keyword evidence="7" id="KW-0732">Signal</keyword>
<comment type="cofactor">
    <cofactor evidence="3">
        <name>a divalent metal cation</name>
        <dbReference type="ChEBI" id="CHEBI:60240"/>
    </cofactor>
</comment>
<dbReference type="InterPro" id="IPR008334">
    <property type="entry name" value="5'-Nucleotdase_C"/>
</dbReference>
<dbReference type="SUPFAM" id="SSF56300">
    <property type="entry name" value="Metallo-dependent phosphatases"/>
    <property type="match status" value="1"/>
</dbReference>
<proteinExistence type="inferred from homology"/>
<protein>
    <submittedName>
        <fullName evidence="13">2', 3'-cyclic nucleotide 2'-phosphodiesterase</fullName>
    </submittedName>
</protein>
<sequence>MKKLFLVFLVLLLLSVLYAVQFHLTILHTSDLHGNIFPINYATNAPYYVGLGKVSTILKNTLAENPATVILDTGDLIQGTPLEYYHAKIDNEPIDPMVLVMNHMGYKASVLGNHEFNYGMAVLEKAISEANFPFISANIVKKGTDEPYFKPYILFNVSDGENIITVAYLGLTTKFIPNWEEPKHIEMFDFLDPVEVAKKYVPMLRDVADVVVVGYHGGLEKDPKTGEPTEELTGENQGYQLIEEVPGIDVLLTGHQHREIATTINGVVVSQPRNWGKAVGKVDIILEMTDDKWEITSKEVTTISAKTVDADPEVLALAQPYEDKVQKWLIQPVGIATGDFYIDDPLVARLADNPLMEFINKVQMEVSGAPISSVALFNNSIKGWKAGPVTLRDINAVYIYPNTLKVLKVTGADIKAALEKSAEYFTLENDEVTVTKSWVDPKPRHYNYDMWEGIEYKIAVNKPVGERVIELKFNGEPIDLKAEYEIVLNNYRAGGGGGYSMFKGKPVVREVMLEVAELIADYIMEHETISPTVDGNWAVGVGDIYEIRWNDTLNKIAEKYDITVSELLEMNPSLKGADRIEAGTKLVIFKPFIPALVH</sequence>
<dbReference type="Gene3D" id="3.90.780.10">
    <property type="entry name" value="5'-Nucleotidase, C-terminal domain"/>
    <property type="match status" value="1"/>
</dbReference>
<evidence type="ECO:0000256" key="6">
    <source>
        <dbReference type="ARBA" id="ARBA00022723"/>
    </source>
</evidence>
<dbReference type="InterPro" id="IPR006146">
    <property type="entry name" value="5'-Nucleotdase_CS"/>
</dbReference>
<dbReference type="SUPFAM" id="SSF54106">
    <property type="entry name" value="LysM domain"/>
    <property type="match status" value="1"/>
</dbReference>
<dbReference type="InterPro" id="IPR018392">
    <property type="entry name" value="LysM"/>
</dbReference>
<evidence type="ECO:0000256" key="2">
    <source>
        <dbReference type="ARBA" id="ARBA00001730"/>
    </source>
</evidence>
<dbReference type="STRING" id="1330330.IX53_02400"/>
<dbReference type="CDD" id="cd00118">
    <property type="entry name" value="LysM"/>
    <property type="match status" value="1"/>
</dbReference>
<dbReference type="GO" id="GO:0000166">
    <property type="term" value="F:nucleotide binding"/>
    <property type="evidence" value="ECO:0007669"/>
    <property type="project" value="UniProtKB-KW"/>
</dbReference>
<comment type="catalytic activity">
    <reaction evidence="2">
        <text>a nucleoside 2',3'-cyclic phosphate + H2O = a nucleoside 3'-phosphate + H(+)</text>
        <dbReference type="Rhea" id="RHEA:19621"/>
        <dbReference type="ChEBI" id="CHEBI:15377"/>
        <dbReference type="ChEBI" id="CHEBI:15378"/>
        <dbReference type="ChEBI" id="CHEBI:66949"/>
        <dbReference type="ChEBI" id="CHEBI:66954"/>
        <dbReference type="EC" id="3.1.4.16"/>
    </reaction>
</comment>
<keyword evidence="14" id="KW-1185">Reference proteome</keyword>
<comment type="subcellular location">
    <subcellularLocation>
        <location evidence="4">Cell envelope</location>
    </subcellularLocation>
</comment>
<dbReference type="SUPFAM" id="SSF55816">
    <property type="entry name" value="5'-nucleotidase (syn. UDP-sugar hydrolase), C-terminal domain"/>
    <property type="match status" value="1"/>
</dbReference>
<dbReference type="PANTHER" id="PTHR11575:SF6">
    <property type="entry name" value="2',3'-CYCLIC-NUCLEOTIDE 2'-PHOSPHODIESTERASE_3'-NUCLEOTIDASE"/>
    <property type="match status" value="1"/>
</dbReference>
<dbReference type="InterPro" id="IPR036779">
    <property type="entry name" value="LysM_dom_sf"/>
</dbReference>
<dbReference type="InterPro" id="IPR029052">
    <property type="entry name" value="Metallo-depent_PP-like"/>
</dbReference>